<dbReference type="PANTHER" id="PTHR30600">
    <property type="entry name" value="CYTOCHROME C PEROXIDASE-RELATED"/>
    <property type="match status" value="1"/>
</dbReference>
<dbReference type="InterPro" id="IPR051395">
    <property type="entry name" value="Cytochrome_c_Peroxidase/MauG"/>
</dbReference>
<reference evidence="10 11" key="1">
    <citation type="submission" date="2023-07" db="EMBL/GenBank/DDBJ databases">
        <title>Sorghum-associated microbial communities from plants grown in Nebraska, USA.</title>
        <authorList>
            <person name="Schachtman D."/>
        </authorList>
    </citation>
    <scope>NUCLEOTIDE SEQUENCE [LARGE SCALE GENOMIC DNA]</scope>
    <source>
        <strain evidence="10 11">584</strain>
    </source>
</reference>
<evidence type="ECO:0000259" key="9">
    <source>
        <dbReference type="PROSITE" id="PS51007"/>
    </source>
</evidence>
<name>A0ABU1K0V9_9PROT</name>
<comment type="subcellular location">
    <subcellularLocation>
        <location evidence="1">Cell envelope</location>
    </subcellularLocation>
</comment>
<gene>
    <name evidence="10" type="ORF">E9232_007080</name>
</gene>
<evidence type="ECO:0000256" key="3">
    <source>
        <dbReference type="ARBA" id="ARBA00022723"/>
    </source>
</evidence>
<keyword evidence="10" id="KW-0575">Peroxidase</keyword>
<dbReference type="PROSITE" id="PS51007">
    <property type="entry name" value="CYTC"/>
    <property type="match status" value="2"/>
</dbReference>
<evidence type="ECO:0000256" key="4">
    <source>
        <dbReference type="ARBA" id="ARBA00022729"/>
    </source>
</evidence>
<proteinExistence type="predicted"/>
<dbReference type="PANTHER" id="PTHR30600:SF10">
    <property type="entry name" value="BLL6722 PROTEIN"/>
    <property type="match status" value="1"/>
</dbReference>
<comment type="caution">
    <text evidence="10">The sequence shown here is derived from an EMBL/GenBank/DDBJ whole genome shotgun (WGS) entry which is preliminary data.</text>
</comment>
<keyword evidence="4" id="KW-0732">Signal</keyword>
<evidence type="ECO:0000256" key="5">
    <source>
        <dbReference type="ARBA" id="ARBA00023002"/>
    </source>
</evidence>
<feature type="domain" description="Cytochrome c" evidence="9">
    <location>
        <begin position="244"/>
        <end position="420"/>
    </location>
</feature>
<feature type="domain" description="Cytochrome c" evidence="9">
    <location>
        <begin position="58"/>
        <end position="170"/>
    </location>
</feature>
<keyword evidence="2 7" id="KW-0349">Heme</keyword>
<dbReference type="SUPFAM" id="SSF46626">
    <property type="entry name" value="Cytochrome c"/>
    <property type="match status" value="2"/>
</dbReference>
<evidence type="ECO:0000256" key="7">
    <source>
        <dbReference type="PROSITE-ProRule" id="PRU00433"/>
    </source>
</evidence>
<dbReference type="InterPro" id="IPR009056">
    <property type="entry name" value="Cyt_c-like_dom"/>
</dbReference>
<organism evidence="10 11">
    <name type="scientific">Inquilinus ginsengisoli</name>
    <dbReference type="NCBI Taxonomy" id="363840"/>
    <lineage>
        <taxon>Bacteria</taxon>
        <taxon>Pseudomonadati</taxon>
        <taxon>Pseudomonadota</taxon>
        <taxon>Alphaproteobacteria</taxon>
        <taxon>Rhodospirillales</taxon>
        <taxon>Rhodospirillaceae</taxon>
        <taxon>Inquilinus</taxon>
    </lineage>
</organism>
<dbReference type="GO" id="GO:0004130">
    <property type="term" value="F:cytochrome-c peroxidase activity"/>
    <property type="evidence" value="ECO:0007669"/>
    <property type="project" value="UniProtKB-EC"/>
</dbReference>
<evidence type="ECO:0000313" key="11">
    <source>
        <dbReference type="Proteomes" id="UP001262410"/>
    </source>
</evidence>
<keyword evidence="11" id="KW-1185">Reference proteome</keyword>
<keyword evidence="3 7" id="KW-0479">Metal-binding</keyword>
<keyword evidence="5 10" id="KW-0560">Oxidoreductase</keyword>
<dbReference type="InterPro" id="IPR004852">
    <property type="entry name" value="Di-haem_cyt_c_peroxidsae"/>
</dbReference>
<dbReference type="Proteomes" id="UP001262410">
    <property type="component" value="Unassembled WGS sequence"/>
</dbReference>
<evidence type="ECO:0000256" key="2">
    <source>
        <dbReference type="ARBA" id="ARBA00022617"/>
    </source>
</evidence>
<keyword evidence="6 7" id="KW-0408">Iron</keyword>
<dbReference type="EMBL" id="JAVDPW010000021">
    <property type="protein sequence ID" value="MDR6294526.1"/>
    <property type="molecule type" value="Genomic_DNA"/>
</dbReference>
<protein>
    <submittedName>
        <fullName evidence="10">Cytochrome c peroxidase</fullName>
        <ecNumber evidence="10">1.11.1.5</ecNumber>
    </submittedName>
</protein>
<accession>A0ABU1K0V9</accession>
<evidence type="ECO:0000256" key="1">
    <source>
        <dbReference type="ARBA" id="ARBA00004196"/>
    </source>
</evidence>
<dbReference type="InterPro" id="IPR036909">
    <property type="entry name" value="Cyt_c-like_dom_sf"/>
</dbReference>
<dbReference type="Gene3D" id="1.10.760.10">
    <property type="entry name" value="Cytochrome c-like domain"/>
    <property type="match status" value="2"/>
</dbReference>
<evidence type="ECO:0000313" key="10">
    <source>
        <dbReference type="EMBL" id="MDR6294526.1"/>
    </source>
</evidence>
<evidence type="ECO:0000256" key="8">
    <source>
        <dbReference type="SAM" id="MobiDB-lite"/>
    </source>
</evidence>
<dbReference type="RefSeq" id="WP_309802093.1">
    <property type="nucleotide sequence ID" value="NZ_JAVDPW010000021.1"/>
</dbReference>
<evidence type="ECO:0000256" key="6">
    <source>
        <dbReference type="ARBA" id="ARBA00023004"/>
    </source>
</evidence>
<dbReference type="EC" id="1.11.1.5" evidence="10"/>
<sequence length="427" mass="45633">MALGSGVRRRQSVWGRTMWGGLAVGVLAFAAVGSALSAPPSSASAGMSRAEVRRQVEGLTALGRAMFLDPALSASGKLACSSCHAPDHGFGPPNALPVQMGGGDMAQPGGRAVPSLTYLQDVPPFTEHFFDSEDDSDESVDNGPTGGLTWDGRVDRGADQAAIPLLSAFEMGNATPDEVVTHALAAGYGDPLRRIYGDAILADRPALYAGILKAFEVYEQDAASFYPYTSKYDAFLAGQATLTPQEARGLDLFNDPAKGNCAECHISQRGNDGTPPQFTDAGMIAIGIPRNAEIPANADPAYFDLGVCGPLRTDLANHPEYCGLFRTPSLRNVALRQTFFHNGAIHSLREAVAFYVTRETDPGRWYPRNPDGSLRKYDDLPPQYQANINLDPPFDRHPGDAPALTDAEIDDVVAFMKTLTDGYDPHS</sequence>
<dbReference type="Pfam" id="PF03150">
    <property type="entry name" value="CCP_MauG"/>
    <property type="match status" value="1"/>
</dbReference>
<feature type="region of interest" description="Disordered" evidence="8">
    <location>
        <begin position="130"/>
        <end position="153"/>
    </location>
</feature>